<dbReference type="Gene3D" id="3.10.110.10">
    <property type="entry name" value="Ubiquitin Conjugating Enzyme"/>
    <property type="match status" value="1"/>
</dbReference>
<dbReference type="PANTHER" id="PTHR21275:SF1">
    <property type="entry name" value="RWD DOMAIN-CONTAINING PROTEIN 4"/>
    <property type="match status" value="1"/>
</dbReference>
<name>A0AAV2T1M3_CALDB</name>
<dbReference type="SUPFAM" id="SSF54495">
    <property type="entry name" value="UBC-like"/>
    <property type="match status" value="1"/>
</dbReference>
<evidence type="ECO:0000313" key="3">
    <source>
        <dbReference type="EMBL" id="CAL5130039.1"/>
    </source>
</evidence>
<comment type="caution">
    <text evidence="3">The sequence shown here is derived from an EMBL/GenBank/DDBJ whole genome shotgun (WGS) entry which is preliminary data.</text>
</comment>
<dbReference type="SMART" id="SM00591">
    <property type="entry name" value="RWD"/>
    <property type="match status" value="1"/>
</dbReference>
<feature type="domain" description="RWD" evidence="2">
    <location>
        <begin position="7"/>
        <end position="108"/>
    </location>
</feature>
<reference evidence="3" key="1">
    <citation type="submission" date="2024-06" db="EMBL/GenBank/DDBJ databases">
        <authorList>
            <person name="Liu X."/>
            <person name="Lenzi L."/>
            <person name="Haldenby T S."/>
            <person name="Uol C."/>
        </authorList>
    </citation>
    <scope>NUCLEOTIDE SEQUENCE</scope>
</reference>
<dbReference type="PROSITE" id="PS50908">
    <property type="entry name" value="RWD"/>
    <property type="match status" value="1"/>
</dbReference>
<dbReference type="AlphaFoldDB" id="A0AAV2T1M3"/>
<gene>
    <name evidence="3" type="ORF">CDAUBV1_LOCUS1482</name>
</gene>
<dbReference type="Pfam" id="PF05773">
    <property type="entry name" value="RWD"/>
    <property type="match status" value="1"/>
</dbReference>
<dbReference type="PANTHER" id="PTHR21275">
    <property type="entry name" value="RWD DOMAIN-CONTAINING PROTEIN 4"/>
    <property type="match status" value="1"/>
</dbReference>
<evidence type="ECO:0000256" key="1">
    <source>
        <dbReference type="SAM" id="MobiDB-lite"/>
    </source>
</evidence>
<accession>A0AAV2T1M3</accession>
<dbReference type="Proteomes" id="UP001497525">
    <property type="component" value="Unassembled WGS sequence"/>
</dbReference>
<dbReference type="InterPro" id="IPR042770">
    <property type="entry name" value="RWDD4"/>
</dbReference>
<dbReference type="CDD" id="cd23817">
    <property type="entry name" value="RWD-RWDD4"/>
    <property type="match status" value="1"/>
</dbReference>
<dbReference type="InterPro" id="IPR016135">
    <property type="entry name" value="UBQ-conjugating_enzyme/RWD"/>
</dbReference>
<dbReference type="InterPro" id="IPR006575">
    <property type="entry name" value="RWD_dom"/>
</dbReference>
<evidence type="ECO:0000259" key="2">
    <source>
        <dbReference type="PROSITE" id="PS50908"/>
    </source>
</evidence>
<feature type="compositionally biased region" description="Basic and acidic residues" evidence="1">
    <location>
        <begin position="132"/>
        <end position="144"/>
    </location>
</feature>
<sequence>MADPREEEREVLNSIYDSDELKISDDFLVQYRLGDHGDIKSFIVNITWPKGYPDVLPLISLESFYNAHVPESVKQMVIAELNSVAEPQLGMPMTFSLIDHLRENAEKYFKLMDSTETSVSTNPDRPVVPTEMENRPKCEKKEQLTKAQKRRQLNRTGQNGELPRGWNWISVVKHLQQTGACSQPSDNI</sequence>
<feature type="region of interest" description="Disordered" evidence="1">
    <location>
        <begin position="116"/>
        <end position="160"/>
    </location>
</feature>
<evidence type="ECO:0000313" key="4">
    <source>
        <dbReference type="Proteomes" id="UP001497525"/>
    </source>
</evidence>
<dbReference type="EMBL" id="CAXLJL010000057">
    <property type="protein sequence ID" value="CAL5130039.1"/>
    <property type="molecule type" value="Genomic_DNA"/>
</dbReference>
<protein>
    <recommendedName>
        <fullName evidence="2">RWD domain-containing protein</fullName>
    </recommendedName>
</protein>
<proteinExistence type="predicted"/>
<organism evidence="3 4">
    <name type="scientific">Calicophoron daubneyi</name>
    <name type="common">Rumen fluke</name>
    <name type="synonym">Paramphistomum daubneyi</name>
    <dbReference type="NCBI Taxonomy" id="300641"/>
    <lineage>
        <taxon>Eukaryota</taxon>
        <taxon>Metazoa</taxon>
        <taxon>Spiralia</taxon>
        <taxon>Lophotrochozoa</taxon>
        <taxon>Platyhelminthes</taxon>
        <taxon>Trematoda</taxon>
        <taxon>Digenea</taxon>
        <taxon>Plagiorchiida</taxon>
        <taxon>Pronocephalata</taxon>
        <taxon>Paramphistomoidea</taxon>
        <taxon>Paramphistomidae</taxon>
        <taxon>Calicophoron</taxon>
    </lineage>
</organism>